<feature type="transmembrane region" description="Helical" evidence="5">
    <location>
        <begin position="205"/>
        <end position="233"/>
    </location>
</feature>
<comment type="subcellular location">
    <subcellularLocation>
        <location evidence="1">Membrane</location>
    </subcellularLocation>
</comment>
<evidence type="ECO:0000313" key="8">
    <source>
        <dbReference type="Proteomes" id="UP000762676"/>
    </source>
</evidence>
<evidence type="ECO:0000256" key="1">
    <source>
        <dbReference type="ARBA" id="ARBA00004370"/>
    </source>
</evidence>
<name>A0AAV4HDH6_9GAST</name>
<protein>
    <submittedName>
        <fullName evidence="7">Chemosensory receptor A</fullName>
    </submittedName>
</protein>
<evidence type="ECO:0000259" key="6">
    <source>
        <dbReference type="PROSITE" id="PS50262"/>
    </source>
</evidence>
<keyword evidence="2 5" id="KW-0812">Transmembrane</keyword>
<dbReference type="GO" id="GO:0016020">
    <property type="term" value="C:membrane"/>
    <property type="evidence" value="ECO:0007669"/>
    <property type="project" value="UniProtKB-SubCell"/>
</dbReference>
<keyword evidence="4 5" id="KW-0472">Membrane</keyword>
<feature type="transmembrane region" description="Helical" evidence="5">
    <location>
        <begin position="308"/>
        <end position="327"/>
    </location>
</feature>
<keyword evidence="7" id="KW-0675">Receptor</keyword>
<dbReference type="PANTHER" id="PTHR46641:SF2">
    <property type="entry name" value="FMRFAMIDE RECEPTOR"/>
    <property type="match status" value="1"/>
</dbReference>
<evidence type="ECO:0000256" key="4">
    <source>
        <dbReference type="ARBA" id="ARBA00023136"/>
    </source>
</evidence>
<gene>
    <name evidence="7" type="ORF">ElyMa_006280300</name>
</gene>
<evidence type="ECO:0000256" key="2">
    <source>
        <dbReference type="ARBA" id="ARBA00022692"/>
    </source>
</evidence>
<dbReference type="SUPFAM" id="SSF81321">
    <property type="entry name" value="Family A G protein-coupled receptor-like"/>
    <property type="match status" value="1"/>
</dbReference>
<organism evidence="7 8">
    <name type="scientific">Elysia marginata</name>
    <dbReference type="NCBI Taxonomy" id="1093978"/>
    <lineage>
        <taxon>Eukaryota</taxon>
        <taxon>Metazoa</taxon>
        <taxon>Spiralia</taxon>
        <taxon>Lophotrochozoa</taxon>
        <taxon>Mollusca</taxon>
        <taxon>Gastropoda</taxon>
        <taxon>Heterobranchia</taxon>
        <taxon>Euthyneura</taxon>
        <taxon>Panpulmonata</taxon>
        <taxon>Sacoglossa</taxon>
        <taxon>Placobranchoidea</taxon>
        <taxon>Plakobranchidae</taxon>
        <taxon>Elysia</taxon>
    </lineage>
</organism>
<dbReference type="PROSITE" id="PS50262">
    <property type="entry name" value="G_PROTEIN_RECEP_F1_2"/>
    <property type="match status" value="1"/>
</dbReference>
<feature type="transmembrane region" description="Helical" evidence="5">
    <location>
        <begin position="76"/>
        <end position="96"/>
    </location>
</feature>
<feature type="transmembrane region" description="Helical" evidence="5">
    <location>
        <begin position="159"/>
        <end position="185"/>
    </location>
</feature>
<feature type="transmembrane region" description="Helical" evidence="5">
    <location>
        <begin position="264"/>
        <end position="288"/>
    </location>
</feature>
<dbReference type="PANTHER" id="PTHR46641">
    <property type="entry name" value="FMRFAMIDE RECEPTOR-RELATED"/>
    <property type="match status" value="1"/>
</dbReference>
<dbReference type="EMBL" id="BMAT01012632">
    <property type="protein sequence ID" value="GFR95744.1"/>
    <property type="molecule type" value="Genomic_DNA"/>
</dbReference>
<reference evidence="7 8" key="1">
    <citation type="journal article" date="2021" name="Elife">
        <title>Chloroplast acquisition without the gene transfer in kleptoplastic sea slugs, Plakobranchus ocellatus.</title>
        <authorList>
            <person name="Maeda T."/>
            <person name="Takahashi S."/>
            <person name="Yoshida T."/>
            <person name="Shimamura S."/>
            <person name="Takaki Y."/>
            <person name="Nagai Y."/>
            <person name="Toyoda A."/>
            <person name="Suzuki Y."/>
            <person name="Arimoto A."/>
            <person name="Ishii H."/>
            <person name="Satoh N."/>
            <person name="Nishiyama T."/>
            <person name="Hasebe M."/>
            <person name="Maruyama T."/>
            <person name="Minagawa J."/>
            <person name="Obokata J."/>
            <person name="Shigenobu S."/>
        </authorList>
    </citation>
    <scope>NUCLEOTIDE SEQUENCE [LARGE SCALE GENOMIC DNA]</scope>
</reference>
<feature type="transmembrane region" description="Helical" evidence="5">
    <location>
        <begin position="34"/>
        <end position="64"/>
    </location>
</feature>
<dbReference type="AlphaFoldDB" id="A0AAV4HDH6"/>
<feature type="transmembrane region" description="Helical" evidence="5">
    <location>
        <begin position="116"/>
        <end position="138"/>
    </location>
</feature>
<keyword evidence="8" id="KW-1185">Reference proteome</keyword>
<sequence>MSVEETTGAWDAATGMPAEQQQGAVGQLLSYADYVVIAVCTHSLGVLISAFGLSSNMVNILVFYKVGFASTSSISLFSLAICDIFIVVFVLVTLLTSHPWFPSDDHMIISMRDVSIVASLVFFSLPGMGAWITAIVAVERSCCIAFPIKVKQIFTRKTIAILIGGVVIYQIASGLPQSFGTRLVWRVSPLTNRTRVAYQLEKPTMVFLSLVATYSLPITLCYFIVSVGTIFLIRKFKESRKLQSLLSSRNSDSNKTLSAKDMRLIRSAIFICTIFIIGSTPGILAIFIQLVYPSMHVYNPVLGNIHQVWLDVGLVFQALNSSVNIFVHLTTGSKFKSTFKEMFLNQGKK</sequence>
<comment type="caution">
    <text evidence="7">The sequence shown here is derived from an EMBL/GenBank/DDBJ whole genome shotgun (WGS) entry which is preliminary data.</text>
</comment>
<proteinExistence type="predicted"/>
<keyword evidence="3 5" id="KW-1133">Transmembrane helix</keyword>
<evidence type="ECO:0000313" key="7">
    <source>
        <dbReference type="EMBL" id="GFR95744.1"/>
    </source>
</evidence>
<evidence type="ECO:0000256" key="5">
    <source>
        <dbReference type="SAM" id="Phobius"/>
    </source>
</evidence>
<accession>A0AAV4HDH6</accession>
<dbReference type="Proteomes" id="UP000762676">
    <property type="component" value="Unassembled WGS sequence"/>
</dbReference>
<dbReference type="InterPro" id="IPR052954">
    <property type="entry name" value="GPCR-Ligand_Int"/>
</dbReference>
<evidence type="ECO:0000256" key="3">
    <source>
        <dbReference type="ARBA" id="ARBA00022989"/>
    </source>
</evidence>
<dbReference type="InterPro" id="IPR017452">
    <property type="entry name" value="GPCR_Rhodpsn_7TM"/>
</dbReference>
<feature type="domain" description="G-protein coupled receptors family 1 profile" evidence="6">
    <location>
        <begin position="55"/>
        <end position="328"/>
    </location>
</feature>
<dbReference type="Gene3D" id="1.20.1070.10">
    <property type="entry name" value="Rhodopsin 7-helix transmembrane proteins"/>
    <property type="match status" value="1"/>
</dbReference>